<sequence>MAATERRQGEVGEDEVLRSNVRLLQLAGAWPPTAPRGLGRLFPLHLASVYLSQLANIAMALRLMQTARGDMHEITQALMNAMTLVGGILKLLHLSTHVPAYRRLVLALRDVIRIQRHQCERDPHVASLLARAHRKALRLTFWPIAYLNMLALGWYSIPVVFWALGWEKRLLPFFTLHGVDSYDFVLYAAIYFVQCHAIFYWCFISIGQDMFFVTCMVHVAAQLQILNARLSNLGGGQGASNELGRLYSCRAEEDGPCERKPISDTMYTELRNCIKTHQEILKFVQLLQQVMSPVAMAQFLCSVGAACVTLYQATFNPEGNSSLKCLMYLPIPAFQIFVYCWGGHELMENEENIGSVRACRSSASQWLFAGRRVTSSLRTLMCRAQRPLLLHAGKLYPVSRDTFLSLINASFSFYTVLRHMNNR</sequence>
<evidence type="ECO:0000256" key="9">
    <source>
        <dbReference type="ARBA" id="ARBA00023224"/>
    </source>
</evidence>
<keyword evidence="9 10" id="KW-0807">Transducer</keyword>
<dbReference type="GO" id="GO:0004984">
    <property type="term" value="F:olfactory receptor activity"/>
    <property type="evidence" value="ECO:0007669"/>
    <property type="project" value="InterPro"/>
</dbReference>
<comment type="subcellular location">
    <subcellularLocation>
        <location evidence="1 10">Cell membrane</location>
        <topology evidence="1 10">Multi-pass membrane protein</topology>
    </subcellularLocation>
</comment>
<keyword evidence="7 10" id="KW-0472">Membrane</keyword>
<evidence type="ECO:0000256" key="8">
    <source>
        <dbReference type="ARBA" id="ARBA00023170"/>
    </source>
</evidence>
<evidence type="ECO:0000256" key="6">
    <source>
        <dbReference type="ARBA" id="ARBA00022989"/>
    </source>
</evidence>
<comment type="similarity">
    <text evidence="10">Belongs to the insect chemoreceptor superfamily. Heteromeric odorant receptor channel (TC 1.A.69) family.</text>
</comment>
<reference evidence="11" key="1">
    <citation type="journal article" date="2015" name="Cell. Mol. Life Sci.">
        <title>Identification and functional analysis of olfactory receptor family reveal unusual characteristics of the olfactory system in the migratory locust.</title>
        <authorList>
            <person name="Wang Z."/>
            <person name="Yang P."/>
            <person name="Chen D."/>
            <person name="Jiang F."/>
            <person name="Li Y."/>
            <person name="Wang X."/>
            <person name="Kang L."/>
        </authorList>
    </citation>
    <scope>NUCLEOTIDE SEQUENCE</scope>
</reference>
<feature type="transmembrane region" description="Helical" evidence="10">
    <location>
        <begin position="184"/>
        <end position="203"/>
    </location>
</feature>
<evidence type="ECO:0000256" key="4">
    <source>
        <dbReference type="ARBA" id="ARBA00022692"/>
    </source>
</evidence>
<evidence type="ECO:0000256" key="3">
    <source>
        <dbReference type="ARBA" id="ARBA00022606"/>
    </source>
</evidence>
<keyword evidence="3 10" id="KW-0716">Sensory transduction</keyword>
<dbReference type="EMBL" id="KP843238">
    <property type="protein sequence ID" value="ALD51374.1"/>
    <property type="molecule type" value="mRNA"/>
</dbReference>
<dbReference type="Pfam" id="PF02949">
    <property type="entry name" value="7tm_6"/>
    <property type="match status" value="1"/>
</dbReference>
<proteinExistence type="evidence at transcript level"/>
<keyword evidence="2" id="KW-1003">Cell membrane</keyword>
<evidence type="ECO:0000256" key="10">
    <source>
        <dbReference type="RuleBase" id="RU351113"/>
    </source>
</evidence>
<dbReference type="InterPro" id="IPR004117">
    <property type="entry name" value="7tm6_olfct_rcpt"/>
</dbReference>
<reference evidence="11" key="2">
    <citation type="submission" date="2015-02" db="EMBL/GenBank/DDBJ databases">
        <authorList>
            <person name="Torres C."/>
        </authorList>
    </citation>
    <scope>NUCLEOTIDE SEQUENCE</scope>
</reference>
<protein>
    <recommendedName>
        <fullName evidence="10">Odorant receptor</fullName>
    </recommendedName>
</protein>
<comment type="caution">
    <text evidence="10">Lacks conserved residue(s) required for the propagation of feature annotation.</text>
</comment>
<feature type="transmembrane region" description="Helical" evidence="10">
    <location>
        <begin position="141"/>
        <end position="164"/>
    </location>
</feature>
<keyword evidence="4 10" id="KW-0812">Transmembrane</keyword>
<evidence type="ECO:0000256" key="2">
    <source>
        <dbReference type="ARBA" id="ARBA00022475"/>
    </source>
</evidence>
<organism evidence="11">
    <name type="scientific">Locusta migratoria</name>
    <name type="common">Migratory locust</name>
    <dbReference type="NCBI Taxonomy" id="7004"/>
    <lineage>
        <taxon>Eukaryota</taxon>
        <taxon>Metazoa</taxon>
        <taxon>Ecdysozoa</taxon>
        <taxon>Arthropoda</taxon>
        <taxon>Hexapoda</taxon>
        <taxon>Insecta</taxon>
        <taxon>Pterygota</taxon>
        <taxon>Neoptera</taxon>
        <taxon>Polyneoptera</taxon>
        <taxon>Orthoptera</taxon>
        <taxon>Caelifera</taxon>
        <taxon>Acrididea</taxon>
        <taxon>Acridomorpha</taxon>
        <taxon>Acridoidea</taxon>
        <taxon>Acrididae</taxon>
        <taxon>Oedipodinae</taxon>
        <taxon>Locusta</taxon>
    </lineage>
</organism>
<dbReference type="GO" id="GO:0005549">
    <property type="term" value="F:odorant binding"/>
    <property type="evidence" value="ECO:0007669"/>
    <property type="project" value="InterPro"/>
</dbReference>
<evidence type="ECO:0000256" key="1">
    <source>
        <dbReference type="ARBA" id="ARBA00004651"/>
    </source>
</evidence>
<dbReference type="GO" id="GO:0007165">
    <property type="term" value="P:signal transduction"/>
    <property type="evidence" value="ECO:0007669"/>
    <property type="project" value="UniProtKB-KW"/>
</dbReference>
<keyword evidence="6 10" id="KW-1133">Transmembrane helix</keyword>
<dbReference type="PANTHER" id="PTHR21137:SF35">
    <property type="entry name" value="ODORANT RECEPTOR 19A-RELATED"/>
    <property type="match status" value="1"/>
</dbReference>
<accession>A0A0M4JMF1</accession>
<dbReference type="PANTHER" id="PTHR21137">
    <property type="entry name" value="ODORANT RECEPTOR"/>
    <property type="match status" value="1"/>
</dbReference>
<evidence type="ECO:0000313" key="11">
    <source>
        <dbReference type="EMBL" id="ALD51374.1"/>
    </source>
</evidence>
<evidence type="ECO:0000256" key="5">
    <source>
        <dbReference type="ARBA" id="ARBA00022725"/>
    </source>
</evidence>
<dbReference type="GO" id="GO:0005886">
    <property type="term" value="C:plasma membrane"/>
    <property type="evidence" value="ECO:0007669"/>
    <property type="project" value="UniProtKB-SubCell"/>
</dbReference>
<keyword evidence="8 10" id="KW-0675">Receptor</keyword>
<name>A0A0M4JMF1_LOCMI</name>
<keyword evidence="5 10" id="KW-0552">Olfaction</keyword>
<dbReference type="AlphaFoldDB" id="A0A0M4JMF1"/>
<evidence type="ECO:0000256" key="7">
    <source>
        <dbReference type="ARBA" id="ARBA00023136"/>
    </source>
</evidence>